<dbReference type="EC" id="3.6.4.13" evidence="1"/>
<dbReference type="InterPro" id="IPR001650">
    <property type="entry name" value="Helicase_C-like"/>
</dbReference>
<evidence type="ECO:0000256" key="7">
    <source>
        <dbReference type="RuleBase" id="RU000492"/>
    </source>
</evidence>
<evidence type="ECO:0000313" key="12">
    <source>
        <dbReference type="Proteomes" id="UP001596990"/>
    </source>
</evidence>
<accession>A0ABW3L2X2</accession>
<dbReference type="PROSITE" id="PS51194">
    <property type="entry name" value="HELICASE_CTER"/>
    <property type="match status" value="1"/>
</dbReference>
<organism evidence="11 12">
    <name type="scientific">Thalassobacillus hwangdonensis</name>
    <dbReference type="NCBI Taxonomy" id="546108"/>
    <lineage>
        <taxon>Bacteria</taxon>
        <taxon>Bacillati</taxon>
        <taxon>Bacillota</taxon>
        <taxon>Bacilli</taxon>
        <taxon>Bacillales</taxon>
        <taxon>Bacillaceae</taxon>
        <taxon>Thalassobacillus</taxon>
    </lineage>
</organism>
<dbReference type="PANTHER" id="PTHR47963">
    <property type="entry name" value="DEAD-BOX ATP-DEPENDENT RNA HELICASE 47, MITOCHONDRIAL"/>
    <property type="match status" value="1"/>
</dbReference>
<dbReference type="GO" id="GO:0016787">
    <property type="term" value="F:hydrolase activity"/>
    <property type="evidence" value="ECO:0007669"/>
    <property type="project" value="UniProtKB-KW"/>
</dbReference>
<evidence type="ECO:0000256" key="6">
    <source>
        <dbReference type="PROSITE-ProRule" id="PRU00552"/>
    </source>
</evidence>
<dbReference type="GO" id="GO:0004386">
    <property type="term" value="F:helicase activity"/>
    <property type="evidence" value="ECO:0007669"/>
    <property type="project" value="UniProtKB-KW"/>
</dbReference>
<dbReference type="SMART" id="SM00487">
    <property type="entry name" value="DEXDc"/>
    <property type="match status" value="1"/>
</dbReference>
<comment type="similarity">
    <text evidence="7">Belongs to the DEAD box helicase family.</text>
</comment>
<keyword evidence="5 7" id="KW-0067">ATP-binding</keyword>
<dbReference type="PROSITE" id="PS00039">
    <property type="entry name" value="DEAD_ATP_HELICASE"/>
    <property type="match status" value="1"/>
</dbReference>
<dbReference type="Proteomes" id="UP001596990">
    <property type="component" value="Unassembled WGS sequence"/>
</dbReference>
<evidence type="ECO:0000256" key="3">
    <source>
        <dbReference type="ARBA" id="ARBA00022801"/>
    </source>
</evidence>
<keyword evidence="4 7" id="KW-0347">Helicase</keyword>
<feature type="domain" description="Helicase ATP-binding" evidence="8">
    <location>
        <begin position="33"/>
        <end position="201"/>
    </location>
</feature>
<evidence type="ECO:0000259" key="10">
    <source>
        <dbReference type="PROSITE" id="PS51195"/>
    </source>
</evidence>
<evidence type="ECO:0000256" key="4">
    <source>
        <dbReference type="ARBA" id="ARBA00022806"/>
    </source>
</evidence>
<evidence type="ECO:0000256" key="1">
    <source>
        <dbReference type="ARBA" id="ARBA00012552"/>
    </source>
</evidence>
<dbReference type="InterPro" id="IPR050547">
    <property type="entry name" value="DEAD_box_RNA_helicases"/>
</dbReference>
<evidence type="ECO:0000256" key="2">
    <source>
        <dbReference type="ARBA" id="ARBA00022741"/>
    </source>
</evidence>
<dbReference type="Pfam" id="PF00271">
    <property type="entry name" value="Helicase_C"/>
    <property type="match status" value="1"/>
</dbReference>
<dbReference type="InterPro" id="IPR014001">
    <property type="entry name" value="Helicase_ATP-bd"/>
</dbReference>
<proteinExistence type="inferred from homology"/>
<dbReference type="PANTHER" id="PTHR47963:SF8">
    <property type="entry name" value="ATP-DEPENDENT RNA HELICASE DEAD"/>
    <property type="match status" value="1"/>
</dbReference>
<dbReference type="InterPro" id="IPR011545">
    <property type="entry name" value="DEAD/DEAH_box_helicase_dom"/>
</dbReference>
<reference evidence="12" key="1">
    <citation type="journal article" date="2019" name="Int. J. Syst. Evol. Microbiol.">
        <title>The Global Catalogue of Microorganisms (GCM) 10K type strain sequencing project: providing services to taxonomists for standard genome sequencing and annotation.</title>
        <authorList>
            <consortium name="The Broad Institute Genomics Platform"/>
            <consortium name="The Broad Institute Genome Sequencing Center for Infectious Disease"/>
            <person name="Wu L."/>
            <person name="Ma J."/>
        </authorList>
    </citation>
    <scope>NUCLEOTIDE SEQUENCE [LARGE SCALE GENOMIC DNA]</scope>
    <source>
        <strain evidence="12">CCUG 56607</strain>
    </source>
</reference>
<feature type="short sequence motif" description="Q motif" evidence="6">
    <location>
        <begin position="2"/>
        <end position="30"/>
    </location>
</feature>
<dbReference type="SMART" id="SM00490">
    <property type="entry name" value="HELICc"/>
    <property type="match status" value="1"/>
</dbReference>
<evidence type="ECO:0000313" key="11">
    <source>
        <dbReference type="EMBL" id="MFD1020431.1"/>
    </source>
</evidence>
<protein>
    <recommendedName>
        <fullName evidence="1">RNA helicase</fullName>
        <ecNumber evidence="1">3.6.4.13</ecNumber>
    </recommendedName>
</protein>
<dbReference type="CDD" id="cd18787">
    <property type="entry name" value="SF2_C_DEAD"/>
    <property type="match status" value="1"/>
</dbReference>
<dbReference type="PROSITE" id="PS51192">
    <property type="entry name" value="HELICASE_ATP_BIND_1"/>
    <property type="match status" value="1"/>
</dbReference>
<dbReference type="SUPFAM" id="SSF52540">
    <property type="entry name" value="P-loop containing nucleoside triphosphate hydrolases"/>
    <property type="match status" value="1"/>
</dbReference>
<dbReference type="RefSeq" id="WP_386062037.1">
    <property type="nucleotide sequence ID" value="NZ_JBHTKL010000005.1"/>
</dbReference>
<keyword evidence="3 7" id="KW-0378">Hydrolase</keyword>
<keyword evidence="12" id="KW-1185">Reference proteome</keyword>
<dbReference type="EMBL" id="JBHTKL010000005">
    <property type="protein sequence ID" value="MFD1020431.1"/>
    <property type="molecule type" value="Genomic_DNA"/>
</dbReference>
<dbReference type="InterPro" id="IPR000629">
    <property type="entry name" value="RNA-helicase_DEAD-box_CS"/>
</dbReference>
<evidence type="ECO:0000259" key="9">
    <source>
        <dbReference type="PROSITE" id="PS51194"/>
    </source>
</evidence>
<feature type="domain" description="Helicase C-terminal" evidence="9">
    <location>
        <begin position="212"/>
        <end position="367"/>
    </location>
</feature>
<dbReference type="Gene3D" id="3.40.50.300">
    <property type="entry name" value="P-loop containing nucleotide triphosphate hydrolases"/>
    <property type="match status" value="2"/>
</dbReference>
<gene>
    <name evidence="11" type="ORF">ACFQ2J_14685</name>
</gene>
<evidence type="ECO:0000256" key="5">
    <source>
        <dbReference type="ARBA" id="ARBA00022840"/>
    </source>
</evidence>
<dbReference type="InterPro" id="IPR044742">
    <property type="entry name" value="DEAD/DEAH_RhlB"/>
</dbReference>
<dbReference type="InterPro" id="IPR027417">
    <property type="entry name" value="P-loop_NTPase"/>
</dbReference>
<dbReference type="PROSITE" id="PS51195">
    <property type="entry name" value="Q_MOTIF"/>
    <property type="match status" value="1"/>
</dbReference>
<comment type="caution">
    <text evidence="11">The sequence shown here is derived from an EMBL/GenBank/DDBJ whole genome shotgun (WGS) entry which is preliminary data.</text>
</comment>
<sequence length="367" mass="41499">MRDFSHFNLNNTINEKLNRLKITTQTEIQQRTIPLLLNGQDVIGQARTGSGKTLAFLLPMLEKVDYTKEEIQGLVLAPTRELAIQLTREAEKLIGKEHVLAVYGGQDVNAQIHRLEGDIRMAVATPGRLLDHLRRGTIDLSSVSFLVLDEADEMLHIGFLDEVEAILEQTPSKRQTALFSATLPDELKAITEKHLQNPTTIKVDVKETRLEAIEQYVVETTDRKKEESLRKVIKQTQPFLAIIFCRTQRRVTKLHEKLQAKGYLTDELHGGLSQAKREKVMQRFRDARIQLLIATDVAARGLDVEGVTHVYNYDVPLDTDSYIHRIGRTGRAGEKGMAITFIASKDVPKFQSIEQSLDGNRITKMTP</sequence>
<evidence type="ECO:0000259" key="8">
    <source>
        <dbReference type="PROSITE" id="PS51192"/>
    </source>
</evidence>
<dbReference type="InterPro" id="IPR014014">
    <property type="entry name" value="RNA_helicase_DEAD_Q_motif"/>
</dbReference>
<name>A0ABW3L2X2_9BACI</name>
<dbReference type="CDD" id="cd00268">
    <property type="entry name" value="DEADc"/>
    <property type="match status" value="1"/>
</dbReference>
<feature type="domain" description="DEAD-box RNA helicase Q" evidence="10">
    <location>
        <begin position="2"/>
        <end position="30"/>
    </location>
</feature>
<keyword evidence="2 7" id="KW-0547">Nucleotide-binding</keyword>
<dbReference type="Pfam" id="PF00270">
    <property type="entry name" value="DEAD"/>
    <property type="match status" value="1"/>
</dbReference>